<gene>
    <name evidence="2" type="ORF">K8V32_01040</name>
</gene>
<dbReference type="RefSeq" id="WP_303901530.1">
    <property type="nucleotide sequence ID" value="NZ_DYXC01000016.1"/>
</dbReference>
<sequence>MTFTSIDYDKFRQLRVTHIATRLEELITDEHYDTLTPEQLFLTAVDQALEHRRANRVDRLIKAAKFPILGCVKFFGQFVVVFFFVKPLGLMPSRRGFRSRPRLGLGCGS</sequence>
<organism evidence="2 3">
    <name type="scientific">Enteractinococcus helveticum</name>
    <dbReference type="NCBI Taxonomy" id="1837282"/>
    <lineage>
        <taxon>Bacteria</taxon>
        <taxon>Bacillati</taxon>
        <taxon>Actinomycetota</taxon>
        <taxon>Actinomycetes</taxon>
        <taxon>Micrococcales</taxon>
        <taxon>Micrococcaceae</taxon>
    </lineage>
</organism>
<dbReference type="Proteomes" id="UP000703315">
    <property type="component" value="Unassembled WGS sequence"/>
</dbReference>
<keyword evidence="1" id="KW-0812">Transmembrane</keyword>
<proteinExistence type="predicted"/>
<protein>
    <submittedName>
        <fullName evidence="2">Uncharacterized protein</fullName>
    </submittedName>
</protein>
<evidence type="ECO:0000256" key="1">
    <source>
        <dbReference type="SAM" id="Phobius"/>
    </source>
</evidence>
<reference evidence="2" key="2">
    <citation type="submission" date="2021-09" db="EMBL/GenBank/DDBJ databases">
        <authorList>
            <person name="Gilroy R."/>
        </authorList>
    </citation>
    <scope>NUCLEOTIDE SEQUENCE</scope>
    <source>
        <strain evidence="2">ChiHjej13B12-14962</strain>
    </source>
</reference>
<dbReference type="AlphaFoldDB" id="A0A921FMB7"/>
<accession>A0A921FMB7</accession>
<keyword evidence="1" id="KW-1133">Transmembrane helix</keyword>
<evidence type="ECO:0000313" key="2">
    <source>
        <dbReference type="EMBL" id="HJF13376.1"/>
    </source>
</evidence>
<keyword evidence="1" id="KW-0472">Membrane</keyword>
<reference evidence="2" key="1">
    <citation type="journal article" date="2021" name="PeerJ">
        <title>Extensive microbial diversity within the chicken gut microbiome revealed by metagenomics and culture.</title>
        <authorList>
            <person name="Gilroy R."/>
            <person name="Ravi A."/>
            <person name="Getino M."/>
            <person name="Pursley I."/>
            <person name="Horton D.L."/>
            <person name="Alikhan N.F."/>
            <person name="Baker D."/>
            <person name="Gharbi K."/>
            <person name="Hall N."/>
            <person name="Watson M."/>
            <person name="Adriaenssens E.M."/>
            <person name="Foster-Nyarko E."/>
            <person name="Jarju S."/>
            <person name="Secka A."/>
            <person name="Antonio M."/>
            <person name="Oren A."/>
            <person name="Chaudhuri R.R."/>
            <person name="La Ragione R."/>
            <person name="Hildebrand F."/>
            <person name="Pallen M.J."/>
        </authorList>
    </citation>
    <scope>NUCLEOTIDE SEQUENCE</scope>
    <source>
        <strain evidence="2">ChiHjej13B12-14962</strain>
    </source>
</reference>
<evidence type="ECO:0000313" key="3">
    <source>
        <dbReference type="Proteomes" id="UP000703315"/>
    </source>
</evidence>
<comment type="caution">
    <text evidence="2">The sequence shown here is derived from an EMBL/GenBank/DDBJ whole genome shotgun (WGS) entry which is preliminary data.</text>
</comment>
<dbReference type="EMBL" id="DYXC01000016">
    <property type="protein sequence ID" value="HJF13376.1"/>
    <property type="molecule type" value="Genomic_DNA"/>
</dbReference>
<feature type="transmembrane region" description="Helical" evidence="1">
    <location>
        <begin position="66"/>
        <end position="85"/>
    </location>
</feature>
<name>A0A921FMB7_9MICC</name>